<name>A0AB38ZK62_9REOV</name>
<accession>A0AB38ZK62</accession>
<reference evidence="3" key="1">
    <citation type="journal article" date="2024" name="NPJ Biofilms Microbiomes">
        <title>Decoding the RNA viromes in shrew lungs along the eastern coast of China.</title>
        <authorList>
            <person name="Zhang J.T."/>
            <person name="Hu Z.Y."/>
            <person name="Tang F."/>
            <person name="Liu Y.T."/>
            <person name="Tan W.L."/>
            <person name="Ma X.F."/>
            <person name="Zhang Y.F."/>
            <person name="Si G.Q."/>
            <person name="Zhang L."/>
            <person name="Zhang M.Q."/>
            <person name="Peng C."/>
            <person name="Fu B.K."/>
            <person name="Fang L.Q."/>
            <person name="Zhang X.A."/>
            <person name="Liu W."/>
        </authorList>
    </citation>
    <scope>NUCLEOTIDE SEQUENCE</scope>
    <source>
        <strain evidence="3">Sedore_18</strain>
    </source>
</reference>
<proteinExistence type="predicted"/>
<dbReference type="EMBL" id="PP272721">
    <property type="protein sequence ID" value="WZI33458.1"/>
    <property type="molecule type" value="Genomic_RNA"/>
</dbReference>
<evidence type="ECO:0000256" key="2">
    <source>
        <dbReference type="SAM" id="MobiDB-lite"/>
    </source>
</evidence>
<sequence length="206" mass="24269">MDSQNPAIDVDNIVQTFLNGTFSDLQNKINSLSVENLTFQIIITLCSVLGVSLSTKVSKKVYYCIKLLYYRIFRITDKKISDKTKVISNNIEELDRKFEDHKINLITEMQKLMSENDCFDYKKTYDELKIYYESKVDEFQIKVLKLENKYRNFEMQLDIIKNKIFSEIKSNAIEKTGPKEDHEEKEETGSIHTPKNVKSYKTERMD</sequence>
<evidence type="ECO:0000256" key="1">
    <source>
        <dbReference type="SAM" id="Coils"/>
    </source>
</evidence>
<feature type="coiled-coil region" evidence="1">
    <location>
        <begin position="136"/>
        <end position="163"/>
    </location>
</feature>
<organism evidence="3">
    <name type="scientific">Crocidura shantungensis seadorna-like virus 2</name>
    <dbReference type="NCBI Taxonomy" id="3139546"/>
    <lineage>
        <taxon>Viruses</taxon>
        <taxon>Riboviria</taxon>
        <taxon>Orthornavirae</taxon>
        <taxon>Duplornaviricota</taxon>
        <taxon>Resentoviricetes</taxon>
        <taxon>Reovirales</taxon>
        <taxon>Sedoreoviridae</taxon>
    </lineage>
</organism>
<evidence type="ECO:0000313" key="3">
    <source>
        <dbReference type="EMBL" id="WZI33458.1"/>
    </source>
</evidence>
<feature type="compositionally biased region" description="Basic and acidic residues" evidence="2">
    <location>
        <begin position="176"/>
        <end position="189"/>
    </location>
</feature>
<protein>
    <submittedName>
        <fullName evidence="3">NSP4</fullName>
    </submittedName>
</protein>
<feature type="region of interest" description="Disordered" evidence="2">
    <location>
        <begin position="172"/>
        <end position="206"/>
    </location>
</feature>
<reference evidence="3" key="2">
    <citation type="submission" date="2024-01" db="EMBL/GenBank/DDBJ databases">
        <authorList>
            <person name="Zhang X.-A."/>
            <person name="Zhang J.-T."/>
            <person name="Hu Z.-Y."/>
            <person name="Liu W."/>
        </authorList>
    </citation>
    <scope>NUCLEOTIDE SEQUENCE</scope>
    <source>
        <strain evidence="3">Sedore_18</strain>
    </source>
</reference>
<keyword evidence="1" id="KW-0175">Coiled coil</keyword>